<keyword evidence="2" id="KW-1185">Reference proteome</keyword>
<reference evidence="2" key="1">
    <citation type="journal article" date="2023" name="Nat. Plants">
        <title>Single-cell RNA sequencing provides a high-resolution roadmap for understanding the multicellular compartmentation of specialized metabolism.</title>
        <authorList>
            <person name="Sun S."/>
            <person name="Shen X."/>
            <person name="Li Y."/>
            <person name="Li Y."/>
            <person name="Wang S."/>
            <person name="Li R."/>
            <person name="Zhang H."/>
            <person name="Shen G."/>
            <person name="Guo B."/>
            <person name="Wei J."/>
            <person name="Xu J."/>
            <person name="St-Pierre B."/>
            <person name="Chen S."/>
            <person name="Sun C."/>
        </authorList>
    </citation>
    <scope>NUCLEOTIDE SEQUENCE [LARGE SCALE GENOMIC DNA]</scope>
</reference>
<proteinExistence type="predicted"/>
<accession>A0ACC0B937</accession>
<dbReference type="EMBL" id="CM044704">
    <property type="protein sequence ID" value="KAI5669132.1"/>
    <property type="molecule type" value="Genomic_DNA"/>
</dbReference>
<name>A0ACC0B937_CATRO</name>
<evidence type="ECO:0000313" key="2">
    <source>
        <dbReference type="Proteomes" id="UP001060085"/>
    </source>
</evidence>
<protein>
    <submittedName>
        <fullName evidence="1">Uncharacterized protein</fullName>
    </submittedName>
</protein>
<sequence length="170" mass="19818">MDTVLDSEDSGLLGFHVAGFIAYFDCVKLYMPNRVLRRFEFRQCISAHPIQPHEARRLLNNRMYVVRNTFVEALWLETPSHLLTESWTSVLVIPPSSCTDNHMEWFLPRSHPRIQNPANIPRGFHVLVAPAVAPQALLHLIARETTREDVDERERIHMVVDLLRRHYRAT</sequence>
<comment type="caution">
    <text evidence="1">The sequence shown here is derived from an EMBL/GenBank/DDBJ whole genome shotgun (WGS) entry which is preliminary data.</text>
</comment>
<evidence type="ECO:0000313" key="1">
    <source>
        <dbReference type="EMBL" id="KAI5669132.1"/>
    </source>
</evidence>
<gene>
    <name evidence="1" type="ORF">M9H77_18985</name>
</gene>
<dbReference type="Proteomes" id="UP001060085">
    <property type="component" value="Linkage Group LG04"/>
</dbReference>
<organism evidence="1 2">
    <name type="scientific">Catharanthus roseus</name>
    <name type="common">Madagascar periwinkle</name>
    <name type="synonym">Vinca rosea</name>
    <dbReference type="NCBI Taxonomy" id="4058"/>
    <lineage>
        <taxon>Eukaryota</taxon>
        <taxon>Viridiplantae</taxon>
        <taxon>Streptophyta</taxon>
        <taxon>Embryophyta</taxon>
        <taxon>Tracheophyta</taxon>
        <taxon>Spermatophyta</taxon>
        <taxon>Magnoliopsida</taxon>
        <taxon>eudicotyledons</taxon>
        <taxon>Gunneridae</taxon>
        <taxon>Pentapetalae</taxon>
        <taxon>asterids</taxon>
        <taxon>lamiids</taxon>
        <taxon>Gentianales</taxon>
        <taxon>Apocynaceae</taxon>
        <taxon>Rauvolfioideae</taxon>
        <taxon>Vinceae</taxon>
        <taxon>Catharanthinae</taxon>
        <taxon>Catharanthus</taxon>
    </lineage>
</organism>